<accession>D3AY45</accession>
<dbReference type="GeneID" id="31356634"/>
<name>D3AY45_HETP5</name>
<dbReference type="GO" id="GO:0080008">
    <property type="term" value="C:Cul4-RING E3 ubiquitin ligase complex"/>
    <property type="evidence" value="ECO:0007669"/>
    <property type="project" value="TreeGrafter"/>
</dbReference>
<organism evidence="2 3">
    <name type="scientific">Heterostelium pallidum (strain ATCC 26659 / Pp 5 / PN500)</name>
    <name type="common">Cellular slime mold</name>
    <name type="synonym">Polysphondylium pallidum</name>
    <dbReference type="NCBI Taxonomy" id="670386"/>
    <lineage>
        <taxon>Eukaryota</taxon>
        <taxon>Amoebozoa</taxon>
        <taxon>Evosea</taxon>
        <taxon>Eumycetozoa</taxon>
        <taxon>Dictyostelia</taxon>
        <taxon>Acytosteliales</taxon>
        <taxon>Acytosteliaceae</taxon>
        <taxon>Heterostelium</taxon>
    </lineage>
</organism>
<dbReference type="InterPro" id="IPR015943">
    <property type="entry name" value="WD40/YVTN_repeat-like_dom_sf"/>
</dbReference>
<sequence length="389" mass="44282">MSSDDEEFSDVDEDEDYYDPDDTAFENEDDIDEDDDYDDDYEDDDYEYVGSENYGGGGIYLQTNAPTTGGLTITDILTIYLQRSRMQGTNMSRAPPENDGSAPPPKIDLDLHTDLPRSTDLSTNRYLFNREILGKKNNSVDISSHFLPANSFKNIAKLSSKIFCCQYLNQGNTFMSASQDRIIRFYDTSNWEIKKMIQAQDINWSIIDVDVSPNQQSMIYSSWSPYIYLVDLTKDDDDDDNIHPNQRPLDLFPDVDRFCVFGLKFSHNSTEILAGASNGLFYLYDLIAGSRVAQIYGHADDTLIRCHFSPLATTSQKYIYTGSATGEVFIYDLLSGELVDTLNQGHGLIRDLSWAPYSPQLISTSWEGYITKWDDWYDHRYNDGLSVAN</sequence>
<dbReference type="AlphaFoldDB" id="D3AY45"/>
<gene>
    <name evidence="2" type="primary">wdr23</name>
    <name evidence="2" type="ORF">PPL_01104</name>
</gene>
<evidence type="ECO:0000313" key="2">
    <source>
        <dbReference type="EMBL" id="EFA85872.1"/>
    </source>
</evidence>
<proteinExistence type="predicted"/>
<dbReference type="STRING" id="670386.D3AY45"/>
<evidence type="ECO:0000313" key="3">
    <source>
        <dbReference type="Proteomes" id="UP000001396"/>
    </source>
</evidence>
<dbReference type="EMBL" id="ADBJ01000004">
    <property type="protein sequence ID" value="EFA85872.1"/>
    <property type="molecule type" value="Genomic_DNA"/>
</dbReference>
<dbReference type="InterPro" id="IPR001680">
    <property type="entry name" value="WD40_rpt"/>
</dbReference>
<feature type="region of interest" description="Disordered" evidence="1">
    <location>
        <begin position="87"/>
        <end position="106"/>
    </location>
</feature>
<dbReference type="InterPro" id="IPR036322">
    <property type="entry name" value="WD40_repeat_dom_sf"/>
</dbReference>
<evidence type="ECO:0000256" key="1">
    <source>
        <dbReference type="SAM" id="MobiDB-lite"/>
    </source>
</evidence>
<dbReference type="PANTHER" id="PTHR19847">
    <property type="entry name" value="DDB1- AND CUL4-ASSOCIATED FACTOR 11"/>
    <property type="match status" value="1"/>
</dbReference>
<protein>
    <submittedName>
        <fullName evidence="2">WD40 repeat-containing protein</fullName>
    </submittedName>
</protein>
<dbReference type="GO" id="GO:0043161">
    <property type="term" value="P:proteasome-mediated ubiquitin-dependent protein catabolic process"/>
    <property type="evidence" value="ECO:0007669"/>
    <property type="project" value="TreeGrafter"/>
</dbReference>
<dbReference type="FunCoup" id="D3AY45">
    <property type="interactions" value="43"/>
</dbReference>
<dbReference type="Pfam" id="PF00400">
    <property type="entry name" value="WD40"/>
    <property type="match status" value="2"/>
</dbReference>
<dbReference type="Gene3D" id="2.130.10.10">
    <property type="entry name" value="YVTN repeat-like/Quinoprotein amine dehydrogenase"/>
    <property type="match status" value="1"/>
</dbReference>
<keyword evidence="3" id="KW-1185">Reference proteome</keyword>
<dbReference type="Proteomes" id="UP000001396">
    <property type="component" value="Unassembled WGS sequence"/>
</dbReference>
<dbReference type="SMART" id="SM00320">
    <property type="entry name" value="WD40"/>
    <property type="match status" value="4"/>
</dbReference>
<dbReference type="RefSeq" id="XP_020437978.1">
    <property type="nucleotide sequence ID" value="XM_020572120.1"/>
</dbReference>
<dbReference type="SUPFAM" id="SSF50978">
    <property type="entry name" value="WD40 repeat-like"/>
    <property type="match status" value="1"/>
</dbReference>
<dbReference type="InterPro" id="IPR051859">
    <property type="entry name" value="DCAF"/>
</dbReference>
<reference evidence="2 3" key="1">
    <citation type="journal article" date="2011" name="Genome Res.">
        <title>Phylogeny-wide analysis of social amoeba genomes highlights ancient origins for complex intercellular communication.</title>
        <authorList>
            <person name="Heidel A.J."/>
            <person name="Lawal H.M."/>
            <person name="Felder M."/>
            <person name="Schilde C."/>
            <person name="Helps N.R."/>
            <person name="Tunggal B."/>
            <person name="Rivero F."/>
            <person name="John U."/>
            <person name="Schleicher M."/>
            <person name="Eichinger L."/>
            <person name="Platzer M."/>
            <person name="Noegel A.A."/>
            <person name="Schaap P."/>
            <person name="Gloeckner G."/>
        </authorList>
    </citation>
    <scope>NUCLEOTIDE SEQUENCE [LARGE SCALE GENOMIC DNA]</scope>
    <source>
        <strain evidence="3">ATCC 26659 / Pp 5 / PN500</strain>
    </source>
</reference>
<dbReference type="PANTHER" id="PTHR19847:SF7">
    <property type="entry name" value="DDB1- AND CUL4-ASSOCIATED FACTOR 11"/>
    <property type="match status" value="1"/>
</dbReference>
<feature type="region of interest" description="Disordered" evidence="1">
    <location>
        <begin position="1"/>
        <end position="45"/>
    </location>
</feature>
<dbReference type="InParanoid" id="D3AY45"/>
<comment type="caution">
    <text evidence="2">The sequence shown here is derived from an EMBL/GenBank/DDBJ whole genome shotgun (WGS) entry which is preliminary data.</text>
</comment>